<reference evidence="2 3" key="1">
    <citation type="journal article" date="2017" name="N. Engl. J. Med.">
        <title>Transmission of Extensively Drug-Resistant Tuberculosis in South Africa.</title>
        <authorList>
            <person name="Shah N.S."/>
            <person name="Auld S.C."/>
            <person name="Brust J.C."/>
            <person name="Mathema B."/>
            <person name="Ismail N."/>
            <person name="Moodley P."/>
            <person name="Mlisana K."/>
            <person name="Allana S."/>
            <person name="Campbell A."/>
            <person name="Mthiyane T."/>
            <person name="Morris N."/>
            <person name="Mpangase P."/>
            <person name="van der Meulen H."/>
            <person name="Omar S.V."/>
            <person name="Brown T.S."/>
            <person name="Narechania A."/>
            <person name="Shaskina E."/>
            <person name="Kapwata T."/>
            <person name="Kreiswirth B."/>
            <person name="Gandhi N.R."/>
        </authorList>
    </citation>
    <scope>NUCLEOTIDE SEQUENCE [LARGE SCALE GENOMIC DNA]</scope>
    <source>
        <strain evidence="2 3">32301_S10</strain>
    </source>
</reference>
<dbReference type="EMBL" id="QTBD01000231">
    <property type="protein sequence ID" value="REQ48027.1"/>
    <property type="molecule type" value="Genomic_DNA"/>
</dbReference>
<accession>A0ABD7H4D6</accession>
<organism evidence="2 3">
    <name type="scientific">Mycobacterium tuberculosis</name>
    <dbReference type="NCBI Taxonomy" id="1773"/>
    <lineage>
        <taxon>Bacteria</taxon>
        <taxon>Bacillati</taxon>
        <taxon>Actinomycetota</taxon>
        <taxon>Actinomycetes</taxon>
        <taxon>Mycobacteriales</taxon>
        <taxon>Mycobacteriaceae</taxon>
        <taxon>Mycobacterium</taxon>
        <taxon>Mycobacterium tuberculosis complex</taxon>
    </lineage>
</organism>
<dbReference type="AlphaFoldDB" id="A0ABD7H4D6"/>
<proteinExistence type="predicted"/>
<gene>
    <name evidence="2" type="ORF">DSJ38_20330</name>
</gene>
<evidence type="ECO:0000256" key="1">
    <source>
        <dbReference type="SAM" id="MobiDB-lite"/>
    </source>
</evidence>
<sequence>MPARSFPIHAAGKSRLPLVAIANPAEPGAAGRHHQPRGDRKPRAWRQCGPQSGPRRSQAITPEPGAAGRHHQPRGDRKPRAWRQCGPQNGPRRSQAITPEPGAAGRHWLDQRPVVPDGVGKSDS</sequence>
<name>A0ABD7H4D6_MYCTX</name>
<evidence type="ECO:0000313" key="2">
    <source>
        <dbReference type="EMBL" id="REQ48027.1"/>
    </source>
</evidence>
<evidence type="ECO:0000313" key="3">
    <source>
        <dbReference type="Proteomes" id="UP000256381"/>
    </source>
</evidence>
<feature type="region of interest" description="Disordered" evidence="1">
    <location>
        <begin position="1"/>
        <end position="124"/>
    </location>
</feature>
<protein>
    <submittedName>
        <fullName evidence="2">Uncharacterized protein</fullName>
    </submittedName>
</protein>
<dbReference type="Proteomes" id="UP000256381">
    <property type="component" value="Unassembled WGS sequence"/>
</dbReference>
<comment type="caution">
    <text evidence="2">The sequence shown here is derived from an EMBL/GenBank/DDBJ whole genome shotgun (WGS) entry which is preliminary data.</text>
</comment>